<name>A0A917PIK7_9MICO</name>
<dbReference type="AlphaFoldDB" id="A0A917PIK7"/>
<organism evidence="1 2">
    <name type="scientific">Agromyces bauzanensis</name>
    <dbReference type="NCBI Taxonomy" id="1308924"/>
    <lineage>
        <taxon>Bacteria</taxon>
        <taxon>Bacillati</taxon>
        <taxon>Actinomycetota</taxon>
        <taxon>Actinomycetes</taxon>
        <taxon>Micrococcales</taxon>
        <taxon>Microbacteriaceae</taxon>
        <taxon>Agromyces</taxon>
    </lineage>
</organism>
<accession>A0A917PIK7</accession>
<protein>
    <recommendedName>
        <fullName evidence="3">Sugar ABC transporter ATP-binding protein</fullName>
    </recommendedName>
</protein>
<proteinExistence type="predicted"/>
<reference evidence="1" key="1">
    <citation type="journal article" date="2014" name="Int. J. Syst. Evol. Microbiol.">
        <title>Complete genome sequence of Corynebacterium casei LMG S-19264T (=DSM 44701T), isolated from a smear-ripened cheese.</title>
        <authorList>
            <consortium name="US DOE Joint Genome Institute (JGI-PGF)"/>
            <person name="Walter F."/>
            <person name="Albersmeier A."/>
            <person name="Kalinowski J."/>
            <person name="Ruckert C."/>
        </authorList>
    </citation>
    <scope>NUCLEOTIDE SEQUENCE</scope>
    <source>
        <strain evidence="1">CGMCC 1.8984</strain>
    </source>
</reference>
<comment type="caution">
    <text evidence="1">The sequence shown here is derived from an EMBL/GenBank/DDBJ whole genome shotgun (WGS) entry which is preliminary data.</text>
</comment>
<gene>
    <name evidence="1" type="ORF">GCM10011372_19010</name>
</gene>
<evidence type="ECO:0000313" key="1">
    <source>
        <dbReference type="EMBL" id="GGJ80808.1"/>
    </source>
</evidence>
<dbReference type="EMBL" id="BMMD01000009">
    <property type="protein sequence ID" value="GGJ80808.1"/>
    <property type="molecule type" value="Genomic_DNA"/>
</dbReference>
<dbReference type="Proteomes" id="UP000636956">
    <property type="component" value="Unassembled WGS sequence"/>
</dbReference>
<reference evidence="1" key="2">
    <citation type="submission" date="2020-09" db="EMBL/GenBank/DDBJ databases">
        <authorList>
            <person name="Sun Q."/>
            <person name="Zhou Y."/>
        </authorList>
    </citation>
    <scope>NUCLEOTIDE SEQUENCE</scope>
    <source>
        <strain evidence="1">CGMCC 1.8984</strain>
    </source>
</reference>
<evidence type="ECO:0008006" key="3">
    <source>
        <dbReference type="Google" id="ProtNLM"/>
    </source>
</evidence>
<evidence type="ECO:0000313" key="2">
    <source>
        <dbReference type="Proteomes" id="UP000636956"/>
    </source>
</evidence>
<keyword evidence="2" id="KW-1185">Reference proteome</keyword>
<sequence length="50" mass="5406">MILISHNMPHVFDVADRIHIRRLGKRAATITPESHPMTDAVAIMTGAAAA</sequence>